<dbReference type="GO" id="GO:0004523">
    <property type="term" value="F:RNA-DNA hybrid ribonuclease activity"/>
    <property type="evidence" value="ECO:0007669"/>
    <property type="project" value="InterPro"/>
</dbReference>
<dbReference type="Gene3D" id="3.30.420.10">
    <property type="entry name" value="Ribonuclease H-like superfamily/Ribonuclease H"/>
    <property type="match status" value="2"/>
</dbReference>
<dbReference type="InterPro" id="IPR002156">
    <property type="entry name" value="RNaseH_domain"/>
</dbReference>
<evidence type="ECO:0000259" key="7">
    <source>
        <dbReference type="PROSITE" id="PS50879"/>
    </source>
</evidence>
<dbReference type="CDD" id="cd09279">
    <property type="entry name" value="RNase_HI_like"/>
    <property type="match status" value="1"/>
</dbReference>
<dbReference type="Pfam" id="PF17919">
    <property type="entry name" value="RT_RNaseH_2"/>
    <property type="match status" value="1"/>
</dbReference>
<dbReference type="PROSITE" id="PS50994">
    <property type="entry name" value="INTEGRASE"/>
    <property type="match status" value="1"/>
</dbReference>
<dbReference type="AlphaFoldDB" id="A0AAV6HX81"/>
<keyword evidence="4" id="KW-0378">Hydrolase</keyword>
<dbReference type="GO" id="GO:0016779">
    <property type="term" value="F:nucleotidyltransferase activity"/>
    <property type="evidence" value="ECO:0007669"/>
    <property type="project" value="UniProtKB-KW"/>
</dbReference>
<dbReference type="Pfam" id="PF00665">
    <property type="entry name" value="rve"/>
    <property type="match status" value="1"/>
</dbReference>
<evidence type="ECO:0000259" key="8">
    <source>
        <dbReference type="PROSITE" id="PS50994"/>
    </source>
</evidence>
<dbReference type="SUPFAM" id="SSF56672">
    <property type="entry name" value="DNA/RNA polymerases"/>
    <property type="match status" value="1"/>
</dbReference>
<dbReference type="PANTHER" id="PTHR37984">
    <property type="entry name" value="PROTEIN CBG26694"/>
    <property type="match status" value="1"/>
</dbReference>
<evidence type="ECO:0000313" key="9">
    <source>
        <dbReference type="EMBL" id="KAG5516716.1"/>
    </source>
</evidence>
<keyword evidence="1" id="KW-0808">Transferase</keyword>
<evidence type="ECO:0000256" key="4">
    <source>
        <dbReference type="ARBA" id="ARBA00022759"/>
    </source>
</evidence>
<evidence type="ECO:0000256" key="5">
    <source>
        <dbReference type="ARBA" id="ARBA00023172"/>
    </source>
</evidence>
<dbReference type="EMBL" id="JACTNZ010000013">
    <property type="protein sequence ID" value="KAG5516716.1"/>
    <property type="molecule type" value="Genomic_DNA"/>
</dbReference>
<dbReference type="CDD" id="cd00303">
    <property type="entry name" value="retropepsin_like"/>
    <property type="match status" value="1"/>
</dbReference>
<dbReference type="PANTHER" id="PTHR37984:SF5">
    <property type="entry name" value="PROTEIN NYNRIN-LIKE"/>
    <property type="match status" value="1"/>
</dbReference>
<dbReference type="InterPro" id="IPR041588">
    <property type="entry name" value="Integrase_H2C2"/>
</dbReference>
<evidence type="ECO:0000256" key="3">
    <source>
        <dbReference type="ARBA" id="ARBA00022722"/>
    </source>
</evidence>
<dbReference type="Gene3D" id="3.30.70.270">
    <property type="match status" value="2"/>
</dbReference>
<dbReference type="Pfam" id="PF13456">
    <property type="entry name" value="RVT_3"/>
    <property type="match status" value="1"/>
</dbReference>
<dbReference type="InterPro" id="IPR043502">
    <property type="entry name" value="DNA/RNA_pol_sf"/>
</dbReference>
<evidence type="ECO:0000256" key="6">
    <source>
        <dbReference type="ARBA" id="ARBA00023268"/>
    </source>
</evidence>
<dbReference type="InterPro" id="IPR021109">
    <property type="entry name" value="Peptidase_aspartic_dom_sf"/>
</dbReference>
<name>A0AAV6HX81_9ERIC</name>
<dbReference type="GO" id="GO:0003676">
    <property type="term" value="F:nucleic acid binding"/>
    <property type="evidence" value="ECO:0007669"/>
    <property type="project" value="InterPro"/>
</dbReference>
<dbReference type="Pfam" id="PF00078">
    <property type="entry name" value="RVT_1"/>
    <property type="match status" value="1"/>
</dbReference>
<dbReference type="PROSITE" id="PS50879">
    <property type="entry name" value="RNASE_H_1"/>
    <property type="match status" value="1"/>
</dbReference>
<dbReference type="InterPro" id="IPR000477">
    <property type="entry name" value="RT_dom"/>
</dbReference>
<dbReference type="InterPro" id="IPR050951">
    <property type="entry name" value="Retrovirus_Pol_polyprotein"/>
</dbReference>
<dbReference type="InterPro" id="IPR001584">
    <property type="entry name" value="Integrase_cat-core"/>
</dbReference>
<accession>A0AAV6HX81</accession>
<dbReference type="GO" id="GO:0006310">
    <property type="term" value="P:DNA recombination"/>
    <property type="evidence" value="ECO:0007669"/>
    <property type="project" value="UniProtKB-KW"/>
</dbReference>
<dbReference type="SUPFAM" id="SSF53098">
    <property type="entry name" value="Ribonuclease H-like"/>
    <property type="match status" value="2"/>
</dbReference>
<evidence type="ECO:0000256" key="2">
    <source>
        <dbReference type="ARBA" id="ARBA00022695"/>
    </source>
</evidence>
<dbReference type="InterPro" id="IPR012337">
    <property type="entry name" value="RNaseH-like_sf"/>
</dbReference>
<reference evidence="9 10" key="1">
    <citation type="submission" date="2020-08" db="EMBL/GenBank/DDBJ databases">
        <title>Plant Genome Project.</title>
        <authorList>
            <person name="Zhang R.-G."/>
        </authorList>
    </citation>
    <scope>NUCLEOTIDE SEQUENCE [LARGE SCALE GENOMIC DNA]</scope>
    <source>
        <strain evidence="9">WSP0</strain>
        <tissue evidence="9">Leaf</tissue>
    </source>
</reference>
<dbReference type="InterPro" id="IPR036397">
    <property type="entry name" value="RNaseH_sf"/>
</dbReference>
<keyword evidence="3" id="KW-0540">Nuclease</keyword>
<organism evidence="9 10">
    <name type="scientific">Rhododendron griersonianum</name>
    <dbReference type="NCBI Taxonomy" id="479676"/>
    <lineage>
        <taxon>Eukaryota</taxon>
        <taxon>Viridiplantae</taxon>
        <taxon>Streptophyta</taxon>
        <taxon>Embryophyta</taxon>
        <taxon>Tracheophyta</taxon>
        <taxon>Spermatophyta</taxon>
        <taxon>Magnoliopsida</taxon>
        <taxon>eudicotyledons</taxon>
        <taxon>Gunneridae</taxon>
        <taxon>Pentapetalae</taxon>
        <taxon>asterids</taxon>
        <taxon>Ericales</taxon>
        <taxon>Ericaceae</taxon>
        <taxon>Ericoideae</taxon>
        <taxon>Rhodoreae</taxon>
        <taxon>Rhododendron</taxon>
    </lineage>
</organism>
<dbReference type="Pfam" id="PF17921">
    <property type="entry name" value="Integrase_H2C2"/>
    <property type="match status" value="1"/>
</dbReference>
<protein>
    <submittedName>
        <fullName evidence="9">Uncharacterized protein</fullName>
    </submittedName>
</protein>
<evidence type="ECO:0000256" key="1">
    <source>
        <dbReference type="ARBA" id="ARBA00022679"/>
    </source>
</evidence>
<feature type="domain" description="RNase H type-1" evidence="7">
    <location>
        <begin position="807"/>
        <end position="940"/>
    </location>
</feature>
<dbReference type="Gene3D" id="2.40.70.10">
    <property type="entry name" value="Acid Proteases"/>
    <property type="match status" value="1"/>
</dbReference>
<dbReference type="InterPro" id="IPR041577">
    <property type="entry name" value="RT_RNaseH_2"/>
</dbReference>
<dbReference type="Proteomes" id="UP000823749">
    <property type="component" value="Chromosome 13"/>
</dbReference>
<evidence type="ECO:0000313" key="10">
    <source>
        <dbReference type="Proteomes" id="UP000823749"/>
    </source>
</evidence>
<dbReference type="CDD" id="cd01647">
    <property type="entry name" value="RT_LTR"/>
    <property type="match status" value="1"/>
</dbReference>
<comment type="caution">
    <text evidence="9">The sequence shown here is derived from an EMBL/GenBank/DDBJ whole genome shotgun (WGS) entry which is preliminary data.</text>
</comment>
<keyword evidence="4" id="KW-0255">Endonuclease</keyword>
<dbReference type="GO" id="GO:0015074">
    <property type="term" value="P:DNA integration"/>
    <property type="evidence" value="ECO:0007669"/>
    <property type="project" value="InterPro"/>
</dbReference>
<gene>
    <name evidence="9" type="ORF">RHGRI_037452</name>
</gene>
<keyword evidence="2" id="KW-0548">Nucleotidyltransferase</keyword>
<feature type="domain" description="Integrase catalytic" evidence="8">
    <location>
        <begin position="1089"/>
        <end position="1257"/>
    </location>
</feature>
<sequence>MDRWIDRNKSPDAGIQPRAWVLDGVVQCIHGPMDPSRADRLHKEFCHPSHEVMMVQPSLKCKMDARHTWEITLTEQDLERVSLPHNDALVLSIPFQRKMVRQVLVDQGSSAEILYYSAFQALGLSKDRLSPVDAPLVGFPGIPIYPLGKIELLVYAGSVQLDVEFIVVNSPSPYNAILGRNWLHGMRVVASTLHQCVRFIGESRRQETIREDQMVSKKCFVNSIRRAKEVQWIEVPESPEERKPGEIMREELQGPKEVGRPASDRAVEDLVQVPINEDGTRFFLVGSELDETERVQLVQFLKGNIEVFAWTPYEMPGMSLDVIRHSLNVDPGRRPVIQKPHRSSAMHADAVNEEVERLLDAGAIREVQYPTWLSNPVVVKKKNGKWRVCIDFTDLNDACPKDCFPCPWINQLVDATAGYARLSFMDAYRGYHQIAMNEDDQEKTAFITSNSTYCYLVMPFGLKNAEATFQRMIALLFKGLLGRVMEAYIDDMVAKSMNAADHLIHLGEIFNVLKRFDLKLNAEKCAFGVGSGKFLGRLVTHRGIEADPSQIKAIQELRAPTTVREVQRLAGMATTLNRFISKSSDICRPFFQSIKGSSRRSFQWMAECDRALSELKVCLSQVPLLVVPKEEEELYLYLAVSEHATSAVLVRQSSTEEGTDQQPIYYISKTLLPAETRYLPIEKLALALVSTKRKLLPYFQSFTIVVITEYPLKTVLRKADLSNRLCKWSLELANFDIRYQPQTAIKGQVLADFVAEFSPGMALREDDGPVSVGDTAVPTSEPRLSHPAHDKHITKRPIPPHRAKIFTGHAWRLHVDGASNNCGAGAGVVLVSPSGTMHEHALSIGFPATNNEAEYEAVIAGLRLARHMGAEEVQVYSDSQLVVSQLNDDYEAKDTRMNKYMSQVIALTGSFKNVFFDHIRRDLNSHADALAGLGAVCAENDGNRTIVLGEIPMPSFEPALLEVMDIRLEPSWMDPLISYLKHAVLPSDRKEAHKIRCQSASYFLDPSGVLYRRSYTGPDLRVVHDQEVPGILKELHGGSAGCHSGGRSLADRALSQGYWWKRMVHMASEFAKQCTACQKHSPLIHQPTLPLQPVSSPWPFAQWGVDIIGKLPKAPGGFTHIITATDYYTKWVEAKALITITAADVEAFLWKQIFTRFGVPYAIVSDNGTQFVADVVKALYQKRGIQMRTVSVSYPQGNGQAEAANKAISTGLRRQLRVIIGPGRAGPARQVTARARPRAGPLGLFLFGGPGGPGCLP</sequence>
<dbReference type="Gene3D" id="1.10.340.70">
    <property type="match status" value="1"/>
</dbReference>
<keyword evidence="6" id="KW-0511">Multifunctional enzyme</keyword>
<dbReference type="Gene3D" id="3.10.10.10">
    <property type="entry name" value="HIV Type 1 Reverse Transcriptase, subunit A, domain 1"/>
    <property type="match status" value="1"/>
</dbReference>
<dbReference type="InterPro" id="IPR043128">
    <property type="entry name" value="Rev_trsase/Diguanyl_cyclase"/>
</dbReference>
<keyword evidence="10" id="KW-1185">Reference proteome</keyword>
<proteinExistence type="predicted"/>
<keyword evidence="5" id="KW-0233">DNA recombination</keyword>